<comment type="caution">
    <text evidence="1">The sequence shown here is derived from an EMBL/GenBank/DDBJ whole genome shotgun (WGS) entry which is preliminary data.</text>
</comment>
<keyword evidence="2" id="KW-1185">Reference proteome</keyword>
<evidence type="ECO:0000313" key="2">
    <source>
        <dbReference type="Proteomes" id="UP001642464"/>
    </source>
</evidence>
<protein>
    <submittedName>
        <fullName evidence="1">cGMP-dependent protein kinase</fullName>
    </submittedName>
</protein>
<dbReference type="GO" id="GO:0016301">
    <property type="term" value="F:kinase activity"/>
    <property type="evidence" value="ECO:0007669"/>
    <property type="project" value="UniProtKB-KW"/>
</dbReference>
<sequence length="417" mass="45114">MAPHRRPARATIRKRPATSVTSVTAAQHQVAEEVTAPGALVFQEEPLVCAQAERSDEDYTGQQPLFCAECGRPCGTLLVDLSLAANTIRRDELLNVVRHTDGADAVFRWLDFATKSQGLPGEGMPSGIAGPASPTRSLGLFVLEDVAEESDEAKWCFCSQHCRGRFLPLPMEASPLLLAASKLILRAASEGSGEVLMAQLQPLLQCVSRPKLLMSHGSVKRSWLRLVRALSERLPAPKAAARRQTQKLVSLTLYERVVAALDARSWLLGGETVPSRLGQYCEKTCGPNAPFELRQAAAEALSPVVEDLMKQEEELSEADVEAPQSPRQLTITLPDPTEAKQSAVAFWPKLLNDEEVVKVLAFSGLADSQSQWSTCYLQARGANTPEAQGSCCLCGPPRRWLESASGESSTKAAVSLC</sequence>
<organism evidence="1 2">
    <name type="scientific">Durusdinium trenchii</name>
    <dbReference type="NCBI Taxonomy" id="1381693"/>
    <lineage>
        <taxon>Eukaryota</taxon>
        <taxon>Sar</taxon>
        <taxon>Alveolata</taxon>
        <taxon>Dinophyceae</taxon>
        <taxon>Suessiales</taxon>
        <taxon>Symbiodiniaceae</taxon>
        <taxon>Durusdinium</taxon>
    </lineage>
</organism>
<evidence type="ECO:0000313" key="1">
    <source>
        <dbReference type="EMBL" id="CAK9097625.1"/>
    </source>
</evidence>
<accession>A0ABP0RBU7</accession>
<keyword evidence="1" id="KW-0808">Transferase</keyword>
<dbReference type="EMBL" id="CAXAMM010041151">
    <property type="protein sequence ID" value="CAK9097625.1"/>
    <property type="molecule type" value="Genomic_DNA"/>
</dbReference>
<proteinExistence type="predicted"/>
<name>A0ABP0RBU7_9DINO</name>
<dbReference type="Proteomes" id="UP001642464">
    <property type="component" value="Unassembled WGS sequence"/>
</dbReference>
<reference evidence="1 2" key="1">
    <citation type="submission" date="2024-02" db="EMBL/GenBank/DDBJ databases">
        <authorList>
            <person name="Chen Y."/>
            <person name="Shah S."/>
            <person name="Dougan E. K."/>
            <person name="Thang M."/>
            <person name="Chan C."/>
        </authorList>
    </citation>
    <scope>NUCLEOTIDE SEQUENCE [LARGE SCALE GENOMIC DNA]</scope>
</reference>
<gene>
    <name evidence="1" type="ORF">SCF082_LOCUS45799</name>
</gene>
<keyword evidence="1" id="KW-0418">Kinase</keyword>